<organism evidence="2 3">
    <name type="scientific">Haloarcula hispanica icosahedral virus 2</name>
    <dbReference type="NCBI Taxonomy" id="1154689"/>
    <lineage>
        <taxon>Viruses</taxon>
        <taxon>Singelaviria</taxon>
        <taxon>Helvetiavirae</taxon>
        <taxon>Dividoviricota</taxon>
        <taxon>Laserviricetes</taxon>
        <taxon>Halopanivirales</taxon>
        <taxon>Sphaerolipoviridae</taxon>
        <taxon>Alphasphaerolipovirus</taxon>
        <taxon>Alphasphaerolipovirus helsinkii</taxon>
    </lineage>
</organism>
<evidence type="ECO:0000313" key="3">
    <source>
        <dbReference type="Proteomes" id="UP000007576"/>
    </source>
</evidence>
<evidence type="ECO:0000256" key="1">
    <source>
        <dbReference type="SAM" id="MobiDB-lite"/>
    </source>
</evidence>
<dbReference type="KEGG" id="vg:14517168"/>
<proteinExistence type="predicted"/>
<reference evidence="2 3" key="1">
    <citation type="journal article" date="2012" name="J. Virol.">
        <title>Closely related archaeal Haloarcula hispanica icosahedral viruses HHIV-2 and SH1 have nonhomologous genes encoding host recognition functions.</title>
        <authorList>
            <person name="Jaakkola S.T."/>
            <person name="Penttinen R.K."/>
            <person name="Vilen S.T."/>
            <person name="Jalasvuori M."/>
            <person name="Ronnholm G."/>
            <person name="Bamford J.K."/>
            <person name="Bamford D.H."/>
            <person name="Oksanen H.M."/>
        </authorList>
    </citation>
    <scope>NUCLEOTIDE SEQUENCE [LARGE SCALE GENOMIC DNA]</scope>
</reference>
<keyword evidence="3" id="KW-1185">Reference proteome</keyword>
<dbReference type="OrthoDB" id="32103at10239"/>
<feature type="compositionally biased region" description="Basic and acidic residues" evidence="1">
    <location>
        <begin position="182"/>
        <end position="195"/>
    </location>
</feature>
<protein>
    <submittedName>
        <fullName evidence="2">Uncharacterized protein</fullName>
    </submittedName>
</protein>
<dbReference type="EMBL" id="JN968479">
    <property type="protein sequence ID" value="AFD02318.1"/>
    <property type="molecule type" value="Genomic_DNA"/>
</dbReference>
<feature type="region of interest" description="Disordered" evidence="1">
    <location>
        <begin position="137"/>
        <end position="195"/>
    </location>
</feature>
<dbReference type="Proteomes" id="UP000007576">
    <property type="component" value="Segment"/>
</dbReference>
<sequence>MNPHHMSERVDLLGVGEVERPGSGKVVADAWIHLEGRPDPTPARRLLYVETADGAVYRFQSYGPDEYLTFYDRRNEAGDRHTKAGRLPAHVEAVRAAVVNREVLPDYQQLLRAEAEVGEGEQVDGATDEEVAEAVADVALSDGGRPTERRRRDEANVRSGVSTRRLERWSDADEATTVGDDVTDHRDRRPEEGEQ</sequence>
<accession>H9AZZ3</accession>
<dbReference type="GeneID" id="14517168"/>
<name>H9AZZ3_9VIRU</name>
<dbReference type="RefSeq" id="YP_005352823.1">
    <property type="nucleotide sequence ID" value="NC_016989.1"/>
</dbReference>
<feature type="compositionally biased region" description="Basic and acidic residues" evidence="1">
    <location>
        <begin position="145"/>
        <end position="156"/>
    </location>
</feature>
<evidence type="ECO:0000313" key="2">
    <source>
        <dbReference type="EMBL" id="AFD02318.1"/>
    </source>
</evidence>